<evidence type="ECO:0000256" key="3">
    <source>
        <dbReference type="ARBA" id="ARBA00022989"/>
    </source>
</evidence>
<organism evidence="8 9">
    <name type="scientific">Protaetiibacter mangrovi</name>
    <dbReference type="NCBI Taxonomy" id="2970926"/>
    <lineage>
        <taxon>Bacteria</taxon>
        <taxon>Bacillati</taxon>
        <taxon>Actinomycetota</taxon>
        <taxon>Actinomycetes</taxon>
        <taxon>Micrococcales</taxon>
        <taxon>Microbacteriaceae</taxon>
        <taxon>Protaetiibacter</taxon>
    </lineage>
</organism>
<evidence type="ECO:0000313" key="8">
    <source>
        <dbReference type="EMBL" id="MCS0498050.1"/>
    </source>
</evidence>
<feature type="domain" description="O-antigen ligase-related" evidence="7">
    <location>
        <begin position="248"/>
        <end position="388"/>
    </location>
</feature>
<dbReference type="Proteomes" id="UP001205337">
    <property type="component" value="Unassembled WGS sequence"/>
</dbReference>
<comment type="caution">
    <text evidence="8">The sequence shown here is derived from an EMBL/GenBank/DDBJ whole genome shotgun (WGS) entry which is preliminary data.</text>
</comment>
<keyword evidence="9" id="KW-1185">Reference proteome</keyword>
<dbReference type="Pfam" id="PF04932">
    <property type="entry name" value="Wzy_C"/>
    <property type="match status" value="1"/>
</dbReference>
<feature type="transmembrane region" description="Helical" evidence="6">
    <location>
        <begin position="63"/>
        <end position="82"/>
    </location>
</feature>
<proteinExistence type="predicted"/>
<evidence type="ECO:0000256" key="6">
    <source>
        <dbReference type="SAM" id="Phobius"/>
    </source>
</evidence>
<sequence length="480" mass="50578">MTTTTDVGGGARPTGASPSPEPAARRALRGPTAALVGLLVLIVFVPIRTYALPIPLPFELEPYRLYVALLLVGAVFALLANPRLRIRPVAFGLPIAIFVATLVVSIVANAVPLAEQGLMGTAVGGLVNLLFILSVFFLVRQFLGSERVVMATLSFLAWGGAIVAFFAIVERVTRVNVFLLFGQVLPLETLRTIADDYRAGGARSFGSAQHPIALSVMLCMLIPIVLYLAREASWPRNRISRAIVHGGLLIVILGGIGMAVSRTGVVVLAVMLVVTILLRPLTGISIVLAAVPTLLIASLLSPKTVSTTLLSFLDVDSLVASQYTSPGWGGQGRLADLGPAFALVQQHPVLGTGYGGRIVVGEDANGFILDNQVLGILMDSGVIGLIGLAVFILVPFLMLVRHALDGAVPPRYRSLAFALAVSTSGYAAAMFFYDAFGFMQTLLVLCVLWAVGAWVLTEAPGARRLRAAPDGARTAPEAVT</sequence>
<comment type="subcellular location">
    <subcellularLocation>
        <location evidence="1">Membrane</location>
        <topology evidence="1">Multi-pass membrane protein</topology>
    </subcellularLocation>
</comment>
<feature type="transmembrane region" description="Helical" evidence="6">
    <location>
        <begin position="33"/>
        <end position="51"/>
    </location>
</feature>
<dbReference type="InterPro" id="IPR051533">
    <property type="entry name" value="WaaL-like"/>
</dbReference>
<dbReference type="InterPro" id="IPR007016">
    <property type="entry name" value="O-antigen_ligase-rel_domated"/>
</dbReference>
<feature type="transmembrane region" description="Helical" evidence="6">
    <location>
        <begin position="89"/>
        <end position="111"/>
    </location>
</feature>
<feature type="region of interest" description="Disordered" evidence="5">
    <location>
        <begin position="1"/>
        <end position="24"/>
    </location>
</feature>
<evidence type="ECO:0000256" key="4">
    <source>
        <dbReference type="ARBA" id="ARBA00023136"/>
    </source>
</evidence>
<reference evidence="8 9" key="1">
    <citation type="submission" date="2022-08" db="EMBL/GenBank/DDBJ databases">
        <authorList>
            <person name="Li F."/>
        </authorList>
    </citation>
    <scope>NUCLEOTIDE SEQUENCE [LARGE SCALE GENOMIC DNA]</scope>
    <source>
        <strain evidence="8 9">10F1B-8-1</strain>
    </source>
</reference>
<feature type="transmembrane region" description="Helical" evidence="6">
    <location>
        <begin position="148"/>
        <end position="169"/>
    </location>
</feature>
<evidence type="ECO:0000259" key="7">
    <source>
        <dbReference type="Pfam" id="PF04932"/>
    </source>
</evidence>
<keyword evidence="3 6" id="KW-1133">Transmembrane helix</keyword>
<feature type="transmembrane region" description="Helical" evidence="6">
    <location>
        <begin position="281"/>
        <end position="300"/>
    </location>
</feature>
<keyword evidence="8" id="KW-0436">Ligase</keyword>
<feature type="transmembrane region" description="Helical" evidence="6">
    <location>
        <begin position="438"/>
        <end position="456"/>
    </location>
</feature>
<feature type="transmembrane region" description="Helical" evidence="6">
    <location>
        <begin position="381"/>
        <end position="400"/>
    </location>
</feature>
<accession>A0ABT1ZBG5</accession>
<dbReference type="GO" id="GO:0016874">
    <property type="term" value="F:ligase activity"/>
    <property type="evidence" value="ECO:0007669"/>
    <property type="project" value="UniProtKB-KW"/>
</dbReference>
<dbReference type="PANTHER" id="PTHR37422:SF13">
    <property type="entry name" value="LIPOPOLYSACCHARIDE BIOSYNTHESIS PROTEIN PA4999-RELATED"/>
    <property type="match status" value="1"/>
</dbReference>
<evidence type="ECO:0000256" key="1">
    <source>
        <dbReference type="ARBA" id="ARBA00004141"/>
    </source>
</evidence>
<evidence type="ECO:0000256" key="5">
    <source>
        <dbReference type="SAM" id="MobiDB-lite"/>
    </source>
</evidence>
<gene>
    <name evidence="8" type="ORF">NUH29_00600</name>
</gene>
<keyword evidence="2 6" id="KW-0812">Transmembrane</keyword>
<dbReference type="EMBL" id="JANTHX010000002">
    <property type="protein sequence ID" value="MCS0498050.1"/>
    <property type="molecule type" value="Genomic_DNA"/>
</dbReference>
<evidence type="ECO:0000313" key="9">
    <source>
        <dbReference type="Proteomes" id="UP001205337"/>
    </source>
</evidence>
<protein>
    <submittedName>
        <fullName evidence="8">O-antigen ligase family protein</fullName>
    </submittedName>
</protein>
<feature type="transmembrane region" description="Helical" evidence="6">
    <location>
        <begin position="212"/>
        <end position="229"/>
    </location>
</feature>
<dbReference type="RefSeq" id="WP_258796924.1">
    <property type="nucleotide sequence ID" value="NZ_JANTHX010000002.1"/>
</dbReference>
<feature type="transmembrane region" description="Helical" evidence="6">
    <location>
        <begin position="117"/>
        <end position="139"/>
    </location>
</feature>
<evidence type="ECO:0000256" key="2">
    <source>
        <dbReference type="ARBA" id="ARBA00022692"/>
    </source>
</evidence>
<name>A0ABT1ZBG5_9MICO</name>
<keyword evidence="4 6" id="KW-0472">Membrane</keyword>
<feature type="transmembrane region" description="Helical" evidence="6">
    <location>
        <begin position="249"/>
        <end position="274"/>
    </location>
</feature>
<dbReference type="PANTHER" id="PTHR37422">
    <property type="entry name" value="TEICHURONIC ACID BIOSYNTHESIS PROTEIN TUAE"/>
    <property type="match status" value="1"/>
</dbReference>